<accession>A0ABR1SCH0</accession>
<comment type="caution">
    <text evidence="2">The sequence shown here is derived from an EMBL/GenBank/DDBJ whole genome shotgun (WGS) entry which is preliminary data.</text>
</comment>
<feature type="transmembrane region" description="Helical" evidence="1">
    <location>
        <begin position="20"/>
        <end position="42"/>
    </location>
</feature>
<proteinExistence type="predicted"/>
<protein>
    <submittedName>
        <fullName evidence="2">Uncharacterized protein</fullName>
    </submittedName>
</protein>
<keyword evidence="3" id="KW-1185">Reference proteome</keyword>
<evidence type="ECO:0000256" key="1">
    <source>
        <dbReference type="SAM" id="Phobius"/>
    </source>
</evidence>
<dbReference type="EMBL" id="JAQQWK010000010">
    <property type="protein sequence ID" value="KAK8029431.1"/>
    <property type="molecule type" value="Genomic_DNA"/>
</dbReference>
<reference evidence="2 3" key="1">
    <citation type="submission" date="2023-01" db="EMBL/GenBank/DDBJ databases">
        <title>Analysis of 21 Apiospora genomes using comparative genomics revels a genus with tremendous synthesis potential of carbohydrate active enzymes and secondary metabolites.</title>
        <authorList>
            <person name="Sorensen T."/>
        </authorList>
    </citation>
    <scope>NUCLEOTIDE SEQUENCE [LARGE SCALE GENOMIC DNA]</scope>
    <source>
        <strain evidence="2 3">CBS 33761</strain>
    </source>
</reference>
<sequence length="173" mass="19070">MSLASLTTPTGAIDVKAISLLDIVDMAYGCLTIAWFVILCWLRRSSSKLSPLVTIIPIAIMTMLLIDLSVMNPLVLGMDRVIMLLLGVWTSLLVYPGRNASERPILRRVRDGRPIIFELGRSRLSSFSVKRNESEGDVVKLCIQLCIIRAYAKKNSIKVSLAQEPGNGLLDAL</sequence>
<dbReference type="Proteomes" id="UP001444661">
    <property type="component" value="Unassembled WGS sequence"/>
</dbReference>
<organism evidence="2 3">
    <name type="scientific">Apiospora rasikravindrae</name>
    <dbReference type="NCBI Taxonomy" id="990691"/>
    <lineage>
        <taxon>Eukaryota</taxon>
        <taxon>Fungi</taxon>
        <taxon>Dikarya</taxon>
        <taxon>Ascomycota</taxon>
        <taxon>Pezizomycotina</taxon>
        <taxon>Sordariomycetes</taxon>
        <taxon>Xylariomycetidae</taxon>
        <taxon>Amphisphaeriales</taxon>
        <taxon>Apiosporaceae</taxon>
        <taxon>Apiospora</taxon>
    </lineage>
</organism>
<evidence type="ECO:0000313" key="2">
    <source>
        <dbReference type="EMBL" id="KAK8029431.1"/>
    </source>
</evidence>
<gene>
    <name evidence="2" type="ORF">PG993_010722</name>
</gene>
<keyword evidence="1" id="KW-0812">Transmembrane</keyword>
<keyword evidence="1" id="KW-1133">Transmembrane helix</keyword>
<keyword evidence="1" id="KW-0472">Membrane</keyword>
<feature type="transmembrane region" description="Helical" evidence="1">
    <location>
        <begin position="49"/>
        <end position="69"/>
    </location>
</feature>
<name>A0ABR1SCH0_9PEZI</name>
<feature type="transmembrane region" description="Helical" evidence="1">
    <location>
        <begin position="81"/>
        <end position="98"/>
    </location>
</feature>
<evidence type="ECO:0000313" key="3">
    <source>
        <dbReference type="Proteomes" id="UP001444661"/>
    </source>
</evidence>